<evidence type="ECO:0000256" key="7">
    <source>
        <dbReference type="SAM" id="MobiDB-lite"/>
    </source>
</evidence>
<gene>
    <name evidence="11" type="ORF">KHLLAP_LOCUS12631</name>
</gene>
<comment type="caution">
    <text evidence="11">The sequence shown here is derived from an EMBL/GenBank/DDBJ whole genome shotgun (WGS) entry which is preliminary data.</text>
</comment>
<dbReference type="Proteomes" id="UP001295740">
    <property type="component" value="Unassembled WGS sequence"/>
</dbReference>
<evidence type="ECO:0000313" key="11">
    <source>
        <dbReference type="EMBL" id="CAJ2512163.1"/>
    </source>
</evidence>
<dbReference type="GO" id="GO:0009272">
    <property type="term" value="P:fungal-type cell wall biogenesis"/>
    <property type="evidence" value="ECO:0007669"/>
    <property type="project" value="TreeGrafter"/>
</dbReference>
<feature type="region of interest" description="Disordered" evidence="7">
    <location>
        <begin position="632"/>
        <end position="735"/>
    </location>
</feature>
<feature type="chain" id="PRO_5042505068" evidence="9">
    <location>
        <begin position="25"/>
        <end position="735"/>
    </location>
</feature>
<reference evidence="11" key="1">
    <citation type="submission" date="2023-10" db="EMBL/GenBank/DDBJ databases">
        <authorList>
            <person name="Hackl T."/>
        </authorList>
    </citation>
    <scope>NUCLEOTIDE SEQUENCE</scope>
</reference>
<dbReference type="EMBL" id="CAUWAG010000019">
    <property type="protein sequence ID" value="CAJ2512163.1"/>
    <property type="molecule type" value="Genomic_DNA"/>
</dbReference>
<dbReference type="SMART" id="SM01320">
    <property type="entry name" value="TRP_N"/>
    <property type="match status" value="1"/>
</dbReference>
<name>A0AAI8VXC0_9PEZI</name>
<dbReference type="InterPro" id="IPR040241">
    <property type="entry name" value="TRP_Flc/Pkd2-like"/>
</dbReference>
<dbReference type="InterPro" id="IPR032800">
    <property type="entry name" value="TRP_N"/>
</dbReference>
<dbReference type="PANTHER" id="PTHR31145">
    <property type="entry name" value="INTEGRAL MEMBRANE PROTEIN (AFU_ORTHOLOGUE AFUA_7G01610)"/>
    <property type="match status" value="1"/>
</dbReference>
<evidence type="ECO:0000256" key="6">
    <source>
        <dbReference type="ARBA" id="ARBA00023136"/>
    </source>
</evidence>
<evidence type="ECO:0000259" key="10">
    <source>
        <dbReference type="SMART" id="SM01320"/>
    </source>
</evidence>
<dbReference type="PANTHER" id="PTHR31145:SF2">
    <property type="entry name" value="FLAVIN CARRIER PROTEIN 2"/>
    <property type="match status" value="1"/>
</dbReference>
<accession>A0AAI8VXC0</accession>
<keyword evidence="4 9" id="KW-0732">Signal</keyword>
<keyword evidence="5 8" id="KW-1133">Transmembrane helix</keyword>
<organism evidence="11 12">
    <name type="scientific">Anthostomella pinea</name>
    <dbReference type="NCBI Taxonomy" id="933095"/>
    <lineage>
        <taxon>Eukaryota</taxon>
        <taxon>Fungi</taxon>
        <taxon>Dikarya</taxon>
        <taxon>Ascomycota</taxon>
        <taxon>Pezizomycotina</taxon>
        <taxon>Sordariomycetes</taxon>
        <taxon>Xylariomycetidae</taxon>
        <taxon>Xylariales</taxon>
        <taxon>Xylariaceae</taxon>
        <taxon>Anthostomella</taxon>
    </lineage>
</organism>
<dbReference type="Pfam" id="PF14558">
    <property type="entry name" value="TRP_N"/>
    <property type="match status" value="1"/>
</dbReference>
<feature type="compositionally biased region" description="Polar residues" evidence="7">
    <location>
        <begin position="661"/>
        <end position="683"/>
    </location>
</feature>
<proteinExistence type="inferred from homology"/>
<dbReference type="AlphaFoldDB" id="A0AAI8VXC0"/>
<evidence type="ECO:0000256" key="2">
    <source>
        <dbReference type="ARBA" id="ARBA00010642"/>
    </source>
</evidence>
<comment type="similarity">
    <text evidence="2">Belongs to the transient receptor potential (TRP) ion channel family.</text>
</comment>
<dbReference type="GO" id="GO:0016020">
    <property type="term" value="C:membrane"/>
    <property type="evidence" value="ECO:0007669"/>
    <property type="project" value="UniProtKB-SubCell"/>
</dbReference>
<evidence type="ECO:0000256" key="8">
    <source>
        <dbReference type="SAM" id="Phobius"/>
    </source>
</evidence>
<evidence type="ECO:0000256" key="5">
    <source>
        <dbReference type="ARBA" id="ARBA00022989"/>
    </source>
</evidence>
<evidence type="ECO:0000256" key="3">
    <source>
        <dbReference type="ARBA" id="ARBA00022692"/>
    </source>
</evidence>
<sequence length="735" mass="79509">MASLLGAPLLLLFYLVALILPTNAENILQSSSLNTCQDNSGFTASLFNVVYSPKDEKAYVNISAISTIEANVLFDVLISIYGYSFFHKVINPCDVNLAGFCPMVSGKLGNPFSLDIDPSATGVIPSIAYQFPDLDAKVRIFINATSGTKAGTSVACIEATVSNGKTVDLLGVKWASAIVTGLALASSAVISGLGHSNAASHVAASALALTSYFQAQAMVGLVGIKLPPVVQSWTQDFQWSMGIINVGFMQDIFTWYQRSTGGTAATIIDTLENVSVEVQKRAAPLIAPAAGLFRRATAMVPRSVLKHASSLAKRGNIQTDYGSYVVYGIQRVAFRAGIETTNLFMTGLIFFYIIMVATALFVAAWKGFCEVAAKARWIKSDTFLEFRNGWLTVLKGILFRITLIGHPPVTILCLWELTQKDSPAEMVLAVFFLLFVNGALGFAAYKVIRIAHRSVSLHRNPAYILFSDPQTLNKWGFLYIQFRASAYYFIIPLLCYTVVKSFFISLAQRAGTVQAIALLIIEAGALITAAVMRPWMDKKMSSFNIAICSVNFVNAIFLLIFTNIFGQPDIVNGVVGVVLWILNAVCTLVLLIMLIASTLIVFFTDNPDGRYKFMADDRTSFMKSQSQLGTTNELDALGATARGEKPGYGSGMDLEDGDNSIAPSSFRQQPHSRSTSFNRTGAPSTAHSTSSNSHHDRPRTSVDPAMPFLSSGANISRNGSPSNVSAGNRSQHNAR</sequence>
<protein>
    <submittedName>
        <fullName evidence="11">Uu.00g051780.m01.CDS01</fullName>
    </submittedName>
</protein>
<keyword evidence="6 8" id="KW-0472">Membrane</keyword>
<feature type="transmembrane region" description="Helical" evidence="8">
    <location>
        <begin position="426"/>
        <end position="448"/>
    </location>
</feature>
<feature type="transmembrane region" description="Helical" evidence="8">
    <location>
        <begin position="513"/>
        <end position="531"/>
    </location>
</feature>
<evidence type="ECO:0000256" key="4">
    <source>
        <dbReference type="ARBA" id="ARBA00022729"/>
    </source>
</evidence>
<feature type="domain" description="ML-like" evidence="10">
    <location>
        <begin position="26"/>
        <end position="168"/>
    </location>
</feature>
<feature type="transmembrane region" description="Helical" evidence="8">
    <location>
        <begin position="343"/>
        <end position="365"/>
    </location>
</feature>
<evidence type="ECO:0000313" key="12">
    <source>
        <dbReference type="Proteomes" id="UP001295740"/>
    </source>
</evidence>
<evidence type="ECO:0000256" key="9">
    <source>
        <dbReference type="SAM" id="SignalP"/>
    </source>
</evidence>
<comment type="subcellular location">
    <subcellularLocation>
        <location evidence="1">Membrane</location>
        <topology evidence="1">Multi-pass membrane protein</topology>
    </subcellularLocation>
</comment>
<keyword evidence="3 8" id="KW-0812">Transmembrane</keyword>
<evidence type="ECO:0000256" key="1">
    <source>
        <dbReference type="ARBA" id="ARBA00004141"/>
    </source>
</evidence>
<feature type="signal peptide" evidence="9">
    <location>
        <begin position="1"/>
        <end position="24"/>
    </location>
</feature>
<dbReference type="Pfam" id="PF06011">
    <property type="entry name" value="TRP"/>
    <property type="match status" value="1"/>
</dbReference>
<dbReference type="GO" id="GO:0055085">
    <property type="term" value="P:transmembrane transport"/>
    <property type="evidence" value="ECO:0007669"/>
    <property type="project" value="TreeGrafter"/>
</dbReference>
<feature type="transmembrane region" description="Helical" evidence="8">
    <location>
        <begin position="577"/>
        <end position="604"/>
    </location>
</feature>
<feature type="compositionally biased region" description="Polar residues" evidence="7">
    <location>
        <begin position="711"/>
        <end position="735"/>
    </location>
</feature>
<keyword evidence="12" id="KW-1185">Reference proteome</keyword>
<feature type="transmembrane region" description="Helical" evidence="8">
    <location>
        <begin position="543"/>
        <end position="565"/>
    </location>
</feature>
<dbReference type="InterPro" id="IPR010308">
    <property type="entry name" value="TRP_C"/>
</dbReference>
<feature type="transmembrane region" description="Helical" evidence="8">
    <location>
        <begin position="486"/>
        <end position="507"/>
    </location>
</feature>